<organism evidence="1 2">
    <name type="scientific">Methylophilus rhizosphaerae</name>
    <dbReference type="NCBI Taxonomy" id="492660"/>
    <lineage>
        <taxon>Bacteria</taxon>
        <taxon>Pseudomonadati</taxon>
        <taxon>Pseudomonadota</taxon>
        <taxon>Betaproteobacteria</taxon>
        <taxon>Nitrosomonadales</taxon>
        <taxon>Methylophilaceae</taxon>
        <taxon>Methylophilus</taxon>
    </lineage>
</organism>
<evidence type="ECO:0000313" key="1">
    <source>
        <dbReference type="EMBL" id="SDK54346.1"/>
    </source>
</evidence>
<proteinExistence type="predicted"/>
<protein>
    <submittedName>
        <fullName evidence="1">Uncharacterized protein</fullName>
    </submittedName>
</protein>
<dbReference type="Proteomes" id="UP000198629">
    <property type="component" value="Unassembled WGS sequence"/>
</dbReference>
<reference evidence="2" key="1">
    <citation type="submission" date="2016-10" db="EMBL/GenBank/DDBJ databases">
        <authorList>
            <person name="Varghese N."/>
            <person name="Submissions S."/>
        </authorList>
    </citation>
    <scope>NUCLEOTIDE SEQUENCE [LARGE SCALE GENOMIC DNA]</scope>
    <source>
        <strain evidence="2">CBMB127</strain>
    </source>
</reference>
<dbReference type="STRING" id="492660.SAMN05192566_1593"/>
<dbReference type="AlphaFoldDB" id="A0A1G9CRU5"/>
<gene>
    <name evidence="1" type="ORF">SAMN05192566_1593</name>
</gene>
<name>A0A1G9CRU5_9PROT</name>
<accession>A0A1G9CRU5</accession>
<keyword evidence="2" id="KW-1185">Reference proteome</keyword>
<sequence>MLVYGARLYTTFAELHVGIIGQAPLPARIWVATA</sequence>
<evidence type="ECO:0000313" key="2">
    <source>
        <dbReference type="Proteomes" id="UP000198629"/>
    </source>
</evidence>
<dbReference type="EMBL" id="FNFX01000003">
    <property type="protein sequence ID" value="SDK54346.1"/>
    <property type="molecule type" value="Genomic_DNA"/>
</dbReference>